<dbReference type="Proteomes" id="UP001634394">
    <property type="component" value="Unassembled WGS sequence"/>
</dbReference>
<dbReference type="InterPro" id="IPR013783">
    <property type="entry name" value="Ig-like_fold"/>
</dbReference>
<comment type="caution">
    <text evidence="2">The sequence shown here is derived from an EMBL/GenBank/DDBJ whole genome shotgun (WGS) entry which is preliminary data.</text>
</comment>
<dbReference type="AlphaFoldDB" id="A0ABD3XN53"/>
<accession>A0ABD3XN53</accession>
<reference evidence="2 3" key="1">
    <citation type="submission" date="2024-11" db="EMBL/GenBank/DDBJ databases">
        <title>Chromosome-level genome assembly of the freshwater bivalve Anodonta woodiana.</title>
        <authorList>
            <person name="Chen X."/>
        </authorList>
    </citation>
    <scope>NUCLEOTIDE SEQUENCE [LARGE SCALE GENOMIC DNA]</scope>
    <source>
        <strain evidence="2">MN2024</strain>
        <tissue evidence="2">Gills</tissue>
    </source>
</reference>
<evidence type="ECO:0000256" key="1">
    <source>
        <dbReference type="SAM" id="SignalP"/>
    </source>
</evidence>
<dbReference type="EMBL" id="JBJQND010000002">
    <property type="protein sequence ID" value="KAL3887051.1"/>
    <property type="molecule type" value="Genomic_DNA"/>
</dbReference>
<dbReference type="SUPFAM" id="SSF48726">
    <property type="entry name" value="Immunoglobulin"/>
    <property type="match status" value="1"/>
</dbReference>
<evidence type="ECO:0000313" key="2">
    <source>
        <dbReference type="EMBL" id="KAL3887051.1"/>
    </source>
</evidence>
<dbReference type="InterPro" id="IPR036179">
    <property type="entry name" value="Ig-like_dom_sf"/>
</dbReference>
<evidence type="ECO:0008006" key="4">
    <source>
        <dbReference type="Google" id="ProtNLM"/>
    </source>
</evidence>
<gene>
    <name evidence="2" type="ORF">ACJMK2_027007</name>
</gene>
<feature type="chain" id="PRO_5044775318" description="Ig-like domain-containing protein" evidence="1">
    <location>
        <begin position="24"/>
        <end position="363"/>
    </location>
</feature>
<proteinExistence type="predicted"/>
<organism evidence="2 3">
    <name type="scientific">Sinanodonta woodiana</name>
    <name type="common">Chinese pond mussel</name>
    <name type="synonym">Anodonta woodiana</name>
    <dbReference type="NCBI Taxonomy" id="1069815"/>
    <lineage>
        <taxon>Eukaryota</taxon>
        <taxon>Metazoa</taxon>
        <taxon>Spiralia</taxon>
        <taxon>Lophotrochozoa</taxon>
        <taxon>Mollusca</taxon>
        <taxon>Bivalvia</taxon>
        <taxon>Autobranchia</taxon>
        <taxon>Heteroconchia</taxon>
        <taxon>Palaeoheterodonta</taxon>
        <taxon>Unionida</taxon>
        <taxon>Unionoidea</taxon>
        <taxon>Unionidae</taxon>
        <taxon>Unioninae</taxon>
        <taxon>Sinanodonta</taxon>
    </lineage>
</organism>
<protein>
    <recommendedName>
        <fullName evidence="4">Ig-like domain-containing protein</fullName>
    </recommendedName>
</protein>
<evidence type="ECO:0000313" key="3">
    <source>
        <dbReference type="Proteomes" id="UP001634394"/>
    </source>
</evidence>
<name>A0ABD3XN53_SINWO</name>
<feature type="signal peptide" evidence="1">
    <location>
        <begin position="1"/>
        <end position="23"/>
    </location>
</feature>
<sequence length="363" mass="39992">MMVAELLFAFAILLSLFSSFGYGQSLVEEPVIVPSISIGTCSPLINGKSFAICCKASFLDSALVRLYGPEGSFQQYNIPINYISNNSLSLTCSSESYGDITVSCSGTEFESLYMVNFSSFDQTRHLGDWNCETYIVSSKMTISSWQVITRNDGLVETQVNQTVHLLWNVTKDYVVVSPSNTVLVNVSGDVLYNKSNRVEFVTNNATGKSGIRLNNTSGSDAGMYIFQARNGVRAALSLQVQEKPTQPKVIYRNLHIEGNPKVASAILYCWSESQSTGPLMYEQRVMYRWKGLTSQGGLQVEPYGSGVQVRNVNCTKVTSNPISCNAEQYGKKSETTWILPQSLCRLGHSFTVGSYIPNDGRDS</sequence>
<keyword evidence="1" id="KW-0732">Signal</keyword>
<keyword evidence="3" id="KW-1185">Reference proteome</keyword>
<dbReference type="Gene3D" id="2.60.40.10">
    <property type="entry name" value="Immunoglobulins"/>
    <property type="match status" value="1"/>
</dbReference>